<accession>A0A6J3M8U9</accession>
<gene>
    <name evidence="3" type="ORF">K489DRAFT_408844</name>
</gene>
<reference evidence="3" key="1">
    <citation type="submission" date="2020-01" db="EMBL/GenBank/DDBJ databases">
        <authorList>
            <consortium name="DOE Joint Genome Institute"/>
            <person name="Haridas S."/>
            <person name="Albert R."/>
            <person name="Binder M."/>
            <person name="Bloem J."/>
            <person name="Labutti K."/>
            <person name="Salamov A."/>
            <person name="Andreopoulos B."/>
            <person name="Baker S.E."/>
            <person name="Barry K."/>
            <person name="Bills G."/>
            <person name="Bluhm B.H."/>
            <person name="Cannon C."/>
            <person name="Castanera R."/>
            <person name="Culley D.E."/>
            <person name="Daum C."/>
            <person name="Ezra D."/>
            <person name="Gonzalez J.B."/>
            <person name="Henrissat B."/>
            <person name="Kuo A."/>
            <person name="Liang C."/>
            <person name="Lipzen A."/>
            <person name="Lutzoni F."/>
            <person name="Magnuson J."/>
            <person name="Mondo S."/>
            <person name="Nolan M."/>
            <person name="Ohm R."/>
            <person name="Pangilinan J."/>
            <person name="Park H.-J."/>
            <person name="Ramirez L."/>
            <person name="Alfaro M."/>
            <person name="Sun H."/>
            <person name="Tritt A."/>
            <person name="Yoshinaga Y."/>
            <person name="Zwiers L.-H."/>
            <person name="Turgeon B.G."/>
            <person name="Goodwin S.B."/>
            <person name="Spatafora J.W."/>
            <person name="Crous P.W."/>
            <person name="Grigoriev I.V."/>
        </authorList>
    </citation>
    <scope>NUCLEOTIDE SEQUENCE</scope>
    <source>
        <strain evidence="3">CBS 342.82</strain>
    </source>
</reference>
<evidence type="ECO:0000256" key="1">
    <source>
        <dbReference type="SAM" id="Phobius"/>
    </source>
</evidence>
<sequence>MNRYGPTESSAVKFARAAPLLVASFLYIIYHLWTRQSTLLADPLDFASHHASLNRTLGFGGILVAVVPSTTAEHFHHQLHTLSLTSHRTNIDLKTFEGGGDKKFTKVWRGHMNMLRYMLDQKLETALILEGTVDWDLRVKDQLQRLSEALPDATHDRPYGTGWMALWLSRCGPESSGLGQPLSTFADASVLSTNSEDASHDRSVFRSGKSGCTVAYAVTAAGAQKILDEIGFEHVNLALEKAEGKTYNLPGLVVQPPLFEEWAEEDSVHAKSSPQALLGQSVRKALYSHG</sequence>
<reference evidence="3" key="3">
    <citation type="submission" date="2025-08" db="UniProtKB">
        <authorList>
            <consortium name="RefSeq"/>
        </authorList>
    </citation>
    <scope>IDENTIFICATION</scope>
    <source>
        <strain evidence="3">CBS 342.82</strain>
    </source>
</reference>
<dbReference type="RefSeq" id="XP_033461507.1">
    <property type="nucleotide sequence ID" value="XM_033607528.1"/>
</dbReference>
<evidence type="ECO:0000313" key="2">
    <source>
        <dbReference type="Proteomes" id="UP000504637"/>
    </source>
</evidence>
<organism evidence="3">
    <name type="scientific">Dissoconium aciculare CBS 342.82</name>
    <dbReference type="NCBI Taxonomy" id="1314786"/>
    <lineage>
        <taxon>Eukaryota</taxon>
        <taxon>Fungi</taxon>
        <taxon>Dikarya</taxon>
        <taxon>Ascomycota</taxon>
        <taxon>Pezizomycotina</taxon>
        <taxon>Dothideomycetes</taxon>
        <taxon>Dothideomycetidae</taxon>
        <taxon>Mycosphaerellales</taxon>
        <taxon>Dissoconiaceae</taxon>
        <taxon>Dissoconium</taxon>
    </lineage>
</organism>
<keyword evidence="1" id="KW-0812">Transmembrane</keyword>
<keyword evidence="1" id="KW-0472">Membrane</keyword>
<reference evidence="3" key="2">
    <citation type="submission" date="2020-04" db="EMBL/GenBank/DDBJ databases">
        <authorList>
            <consortium name="NCBI Genome Project"/>
        </authorList>
    </citation>
    <scope>NUCLEOTIDE SEQUENCE</scope>
    <source>
        <strain evidence="3">CBS 342.82</strain>
    </source>
</reference>
<dbReference type="Proteomes" id="UP000504637">
    <property type="component" value="Unplaced"/>
</dbReference>
<dbReference type="OrthoDB" id="47375at2759"/>
<keyword evidence="1" id="KW-1133">Transmembrane helix</keyword>
<dbReference type="GeneID" id="54365327"/>
<dbReference type="AlphaFoldDB" id="A0A6J3M8U9"/>
<proteinExistence type="predicted"/>
<evidence type="ECO:0000313" key="3">
    <source>
        <dbReference type="RefSeq" id="XP_033461507.1"/>
    </source>
</evidence>
<feature type="transmembrane region" description="Helical" evidence="1">
    <location>
        <begin position="12"/>
        <end position="33"/>
    </location>
</feature>
<keyword evidence="2" id="KW-1185">Reference proteome</keyword>
<protein>
    <submittedName>
        <fullName evidence="3">Glycosyltransferase family 25 protein</fullName>
    </submittedName>
</protein>
<name>A0A6J3M8U9_9PEZI</name>